<feature type="signal peptide" evidence="1">
    <location>
        <begin position="1"/>
        <end position="18"/>
    </location>
</feature>
<protein>
    <submittedName>
        <fullName evidence="2">Uncharacterized protein</fullName>
    </submittedName>
</protein>
<gene>
    <name evidence="2" type="ORF">Q767_11840</name>
</gene>
<dbReference type="OrthoDB" id="1298127at2"/>
<accession>V6SDX2</accession>
<evidence type="ECO:0000313" key="3">
    <source>
        <dbReference type="Proteomes" id="UP000030149"/>
    </source>
</evidence>
<reference evidence="3" key="1">
    <citation type="submission" date="2013-09" db="EMBL/GenBank/DDBJ databases">
        <authorList>
            <person name="Zeng Z."/>
            <person name="Chen C."/>
        </authorList>
    </citation>
    <scope>NUCLEOTIDE SEQUENCE [LARGE SCALE GENOMIC DNA]</scope>
    <source>
        <strain evidence="3">DK69</strain>
    </source>
</reference>
<reference evidence="2 3" key="2">
    <citation type="journal article" date="2015" name="Stand. Genomic Sci.">
        <title>High quality draft genomic sequence of Flavobacterium enshiense DK69(T) and comparison among Flavobacterium genomes.</title>
        <authorList>
            <person name="Zeng Z."/>
            <person name="Chen C."/>
            <person name="Du H."/>
            <person name="Wang G."/>
            <person name="Li M."/>
        </authorList>
    </citation>
    <scope>NUCLEOTIDE SEQUENCE [LARGE SCALE GENOMIC DNA]</scope>
    <source>
        <strain evidence="2 3">DK69</strain>
    </source>
</reference>
<keyword evidence="3" id="KW-1185">Reference proteome</keyword>
<evidence type="ECO:0000313" key="2">
    <source>
        <dbReference type="EMBL" id="KGO95484.1"/>
    </source>
</evidence>
<name>V6SDX2_9FLAO</name>
<sequence>MKKNILIFSLLTGFGLSAQTTIIEDKFEKDNVPLSYDFLYSKNKFVIEKGKHVALSTNRMVTSLNTYDSNGNKEELVSNAELMNVKFSESGNIFSAVDYAPMSYQGNTYKYFVDKKFLSKISTSEKTRFNRIDVMEYDFNDLYEIGLSNEKGKEKINIEKNDIYLELTEITTKKKHKRIKLEKPDIERLKGKDLIKPTEDLGFYVRPLNNETFEIVTKSISKDYKTTTIYRTIYDFEGKKINDVSYTVTLNNFFHIYSNVGLSKFKDGKFDKTLQIFSNDLGINNFTVDSETGDVYVFGLLGKKAKELNDYNQPGGYYVFKFDKTGKKIWQSENEIIDKEEFNDKVHLTRISNGLRLEKNRVMFTVASGYHNNYVHYAFLDANTGQIIKANKVSLKVKEKVNLMSGNRDFIQSFYTNDQVKVKGKMFDPNGLIAYETNENFKKYINSLNSDTKKYFGTTFGNNGSIWLVETDNETYYKLNYFE</sequence>
<keyword evidence="1" id="KW-0732">Signal</keyword>
<dbReference type="AlphaFoldDB" id="V6SDX2"/>
<dbReference type="Proteomes" id="UP000030149">
    <property type="component" value="Unassembled WGS sequence"/>
</dbReference>
<dbReference type="EMBL" id="JRLZ01000010">
    <property type="protein sequence ID" value="KGO95484.1"/>
    <property type="molecule type" value="Genomic_DNA"/>
</dbReference>
<dbReference type="PATRIC" id="fig|1107311.3.peg.555"/>
<dbReference type="RefSeq" id="WP_023572617.1">
    <property type="nucleotide sequence ID" value="NZ_AVCS01000005.1"/>
</dbReference>
<feature type="chain" id="PRO_5004752342" evidence="1">
    <location>
        <begin position="19"/>
        <end position="483"/>
    </location>
</feature>
<dbReference type="eggNOG" id="ENOG50310UU">
    <property type="taxonomic scope" value="Bacteria"/>
</dbReference>
<evidence type="ECO:0000256" key="1">
    <source>
        <dbReference type="SAM" id="SignalP"/>
    </source>
</evidence>
<proteinExistence type="predicted"/>
<comment type="caution">
    <text evidence="2">The sequence shown here is derived from an EMBL/GenBank/DDBJ whole genome shotgun (WGS) entry which is preliminary data.</text>
</comment>
<dbReference type="STRING" id="1107311.Q767_11840"/>
<organism evidence="2 3">
    <name type="scientific">Flavobacterium enshiense DK69</name>
    <dbReference type="NCBI Taxonomy" id="1107311"/>
    <lineage>
        <taxon>Bacteria</taxon>
        <taxon>Pseudomonadati</taxon>
        <taxon>Bacteroidota</taxon>
        <taxon>Flavobacteriia</taxon>
        <taxon>Flavobacteriales</taxon>
        <taxon>Flavobacteriaceae</taxon>
        <taxon>Flavobacterium</taxon>
    </lineage>
</organism>